<proteinExistence type="predicted"/>
<dbReference type="SUPFAM" id="SSF56601">
    <property type="entry name" value="beta-lactamase/transpeptidase-like"/>
    <property type="match status" value="1"/>
</dbReference>
<dbReference type="InterPro" id="IPR001466">
    <property type="entry name" value="Beta-lactam-related"/>
</dbReference>
<dbReference type="eggNOG" id="COG1680">
    <property type="taxonomic scope" value="Bacteria"/>
</dbReference>
<evidence type="ECO:0000313" key="3">
    <source>
        <dbReference type="EMBL" id="KFB09448.1"/>
    </source>
</evidence>
<dbReference type="Gene3D" id="3.40.710.10">
    <property type="entry name" value="DD-peptidase/beta-lactamase superfamily"/>
    <property type="match status" value="1"/>
</dbReference>
<dbReference type="PATRIC" id="fig|472175.3.peg.478"/>
<feature type="signal peptide" evidence="1">
    <location>
        <begin position="1"/>
        <end position="30"/>
    </location>
</feature>
<protein>
    <submittedName>
        <fullName evidence="3">Beta-lactamase</fullName>
    </submittedName>
</protein>
<dbReference type="PROSITE" id="PS51318">
    <property type="entry name" value="TAT"/>
    <property type="match status" value="1"/>
</dbReference>
<sequence>MPPSMIMHRRRLLIGSAALLATIPSSRILAASSAGAEMRQPGLDEDVLRHLAAAMDRHVEARLMSGAVWAIEQDGELHVATAGTFEMGEGRPMARDTIFRVASITKPVTALLAMMLVEEGRLSLDGPVKDLLPELAEPRVLRSIDGELDDTQPAHRPITLRHLLTMTFGLGAIMEFPPRYPIQLAMQEAGIAPNWVLPRLTADEYMTRLGELPLAAHPGERFLYNNGLDVAGILIERAEGRSLGEVMRERIFEPLGMVDTGFWVPREKLDRLPPQYGPDFAAGTGETVKYGPERGINFAAPPPLESGAGGLVTTIDDYLAFQRLMLNGGVHEGKRLISEASLAEMTRDQLQPQHRNDPHAAFFMEDGGASWGLGVSVTLDRVHPWMTPGRYGWNGGYGTTAYVDPEKRLIGAFFSQQIMSSPSAPEAHRDFWSHAYRAVP</sequence>
<name>A0A084U912_9HYPH</name>
<dbReference type="InterPro" id="IPR012338">
    <property type="entry name" value="Beta-lactam/transpept-like"/>
</dbReference>
<organism evidence="3 4">
    <name type="scientific">Nitratireductor basaltis</name>
    <dbReference type="NCBI Taxonomy" id="472175"/>
    <lineage>
        <taxon>Bacteria</taxon>
        <taxon>Pseudomonadati</taxon>
        <taxon>Pseudomonadota</taxon>
        <taxon>Alphaproteobacteria</taxon>
        <taxon>Hyphomicrobiales</taxon>
        <taxon>Phyllobacteriaceae</taxon>
        <taxon>Nitratireductor</taxon>
    </lineage>
</organism>
<reference evidence="3 4" key="1">
    <citation type="submission" date="2014-05" db="EMBL/GenBank/DDBJ databases">
        <title>Draft Genome Sequence of Nitratireductor basaltis Strain UMTGB225, A Marine Bacterium Isolated from Green Barrel Tunicate.</title>
        <authorList>
            <person name="Gan H.Y."/>
        </authorList>
    </citation>
    <scope>NUCLEOTIDE SEQUENCE [LARGE SCALE GENOMIC DNA]</scope>
    <source>
        <strain evidence="3 4">UMTGB225</strain>
    </source>
</reference>
<accession>A0A084U912</accession>
<feature type="chain" id="PRO_5001783266" evidence="1">
    <location>
        <begin position="31"/>
        <end position="440"/>
    </location>
</feature>
<dbReference type="STRING" id="472175.EL18_00464"/>
<gene>
    <name evidence="3" type="ORF">EL18_00464</name>
</gene>
<evidence type="ECO:0000259" key="2">
    <source>
        <dbReference type="Pfam" id="PF00144"/>
    </source>
</evidence>
<feature type="domain" description="Beta-lactamase-related" evidence="2">
    <location>
        <begin position="53"/>
        <end position="417"/>
    </location>
</feature>
<dbReference type="PANTHER" id="PTHR43283">
    <property type="entry name" value="BETA-LACTAMASE-RELATED"/>
    <property type="match status" value="1"/>
</dbReference>
<keyword evidence="1" id="KW-0732">Signal</keyword>
<keyword evidence="4" id="KW-1185">Reference proteome</keyword>
<comment type="caution">
    <text evidence="3">The sequence shown here is derived from an EMBL/GenBank/DDBJ whole genome shotgun (WGS) entry which is preliminary data.</text>
</comment>
<dbReference type="InterPro" id="IPR050789">
    <property type="entry name" value="Diverse_Enzym_Activities"/>
</dbReference>
<evidence type="ECO:0000313" key="4">
    <source>
        <dbReference type="Proteomes" id="UP000053675"/>
    </source>
</evidence>
<evidence type="ECO:0000256" key="1">
    <source>
        <dbReference type="SAM" id="SignalP"/>
    </source>
</evidence>
<dbReference type="PANTHER" id="PTHR43283:SF3">
    <property type="entry name" value="BETA-LACTAMASE FAMILY PROTEIN (AFU_ORTHOLOGUE AFUA_5G07500)"/>
    <property type="match status" value="1"/>
</dbReference>
<dbReference type="EMBL" id="JMQM01000001">
    <property type="protein sequence ID" value="KFB09448.1"/>
    <property type="molecule type" value="Genomic_DNA"/>
</dbReference>
<dbReference type="Proteomes" id="UP000053675">
    <property type="component" value="Unassembled WGS sequence"/>
</dbReference>
<dbReference type="AlphaFoldDB" id="A0A084U912"/>
<dbReference type="Pfam" id="PF00144">
    <property type="entry name" value="Beta-lactamase"/>
    <property type="match status" value="1"/>
</dbReference>
<dbReference type="InterPro" id="IPR006311">
    <property type="entry name" value="TAT_signal"/>
</dbReference>